<dbReference type="EMBL" id="JAGSOJ010000004">
    <property type="protein sequence ID" value="MCM1991955.1"/>
    <property type="molecule type" value="Genomic_DNA"/>
</dbReference>
<dbReference type="SUPFAM" id="SSF140478">
    <property type="entry name" value="LemA-like"/>
    <property type="match status" value="1"/>
</dbReference>
<keyword evidence="7" id="KW-1185">Reference proteome</keyword>
<organism evidence="6 7">
    <name type="scientific">Oceanirhabdus seepicola</name>
    <dbReference type="NCBI Taxonomy" id="2828781"/>
    <lineage>
        <taxon>Bacteria</taxon>
        <taxon>Bacillati</taxon>
        <taxon>Bacillota</taxon>
        <taxon>Clostridia</taxon>
        <taxon>Eubacteriales</taxon>
        <taxon>Clostridiaceae</taxon>
        <taxon>Oceanirhabdus</taxon>
    </lineage>
</organism>
<evidence type="ECO:0000313" key="7">
    <source>
        <dbReference type="Proteomes" id="UP001056429"/>
    </source>
</evidence>
<dbReference type="InterPro" id="IPR023353">
    <property type="entry name" value="LemA-like_dom_sf"/>
</dbReference>
<keyword evidence="3" id="KW-0812">Transmembrane</keyword>
<dbReference type="AlphaFoldDB" id="A0A9J6P5T2"/>
<name>A0A9J6P5T2_9CLOT</name>
<evidence type="ECO:0000256" key="4">
    <source>
        <dbReference type="ARBA" id="ARBA00022989"/>
    </source>
</evidence>
<reference evidence="6" key="2">
    <citation type="submission" date="2021-04" db="EMBL/GenBank/DDBJ databases">
        <authorList>
            <person name="Dong X."/>
        </authorList>
    </citation>
    <scope>NUCLEOTIDE SEQUENCE</scope>
    <source>
        <strain evidence="6">ZWT</strain>
    </source>
</reference>
<evidence type="ECO:0000256" key="2">
    <source>
        <dbReference type="ARBA" id="ARBA00008854"/>
    </source>
</evidence>
<comment type="subcellular location">
    <subcellularLocation>
        <location evidence="1">Membrane</location>
        <topology evidence="1">Single-pass membrane protein</topology>
    </subcellularLocation>
</comment>
<protein>
    <submittedName>
        <fullName evidence="6">LemA family protein</fullName>
    </submittedName>
</protein>
<keyword evidence="5" id="KW-0472">Membrane</keyword>
<dbReference type="Pfam" id="PF04011">
    <property type="entry name" value="LemA"/>
    <property type="match status" value="1"/>
</dbReference>
<comment type="caution">
    <text evidence="6">The sequence shown here is derived from an EMBL/GenBank/DDBJ whole genome shotgun (WGS) entry which is preliminary data.</text>
</comment>
<reference evidence="6" key="1">
    <citation type="journal article" date="2021" name="mSystems">
        <title>Bacteria and Archaea Synergistically Convert Glycine Betaine to Biogenic Methane in the Formosa Cold Seep of the South China Sea.</title>
        <authorList>
            <person name="Li L."/>
            <person name="Zhang W."/>
            <person name="Zhang S."/>
            <person name="Song L."/>
            <person name="Sun Q."/>
            <person name="Zhang H."/>
            <person name="Xiang H."/>
            <person name="Dong X."/>
        </authorList>
    </citation>
    <scope>NUCLEOTIDE SEQUENCE</scope>
    <source>
        <strain evidence="6">ZWT</strain>
    </source>
</reference>
<accession>A0A9J6P5T2</accession>
<keyword evidence="4" id="KW-1133">Transmembrane helix</keyword>
<dbReference type="Gene3D" id="1.20.1440.20">
    <property type="entry name" value="LemA-like domain"/>
    <property type="match status" value="1"/>
</dbReference>
<evidence type="ECO:0000256" key="5">
    <source>
        <dbReference type="ARBA" id="ARBA00023136"/>
    </source>
</evidence>
<sequence>MKKLILGIATFVVVVIVYSIMTHHALVSVNEDVHNKWAQVKKEYYRKSESIHNLVNSVKEYVDNESTVLTGIENSRSGYENAKSLFDFVRLDANLSILLEIIVEEYPNLKVDENFLRLQDELASNDKRVEIARENYIDSVTKYNKKINNFPTSVFANMFGFKKIDAYTVH</sequence>
<comment type="similarity">
    <text evidence="2">Belongs to the LemA family.</text>
</comment>
<evidence type="ECO:0000256" key="3">
    <source>
        <dbReference type="ARBA" id="ARBA00022692"/>
    </source>
</evidence>
<dbReference type="RefSeq" id="WP_250861088.1">
    <property type="nucleotide sequence ID" value="NZ_JAGSOJ010000004.1"/>
</dbReference>
<dbReference type="PANTHER" id="PTHR34478">
    <property type="entry name" value="PROTEIN LEMA"/>
    <property type="match status" value="1"/>
</dbReference>
<evidence type="ECO:0000313" key="6">
    <source>
        <dbReference type="EMBL" id="MCM1991955.1"/>
    </source>
</evidence>
<proteinExistence type="inferred from homology"/>
<gene>
    <name evidence="6" type="ORF">KDK92_19615</name>
</gene>
<dbReference type="PANTHER" id="PTHR34478:SF2">
    <property type="entry name" value="MEMBRANE PROTEIN"/>
    <property type="match status" value="1"/>
</dbReference>
<dbReference type="InterPro" id="IPR007156">
    <property type="entry name" value="MamQ_LemA"/>
</dbReference>
<dbReference type="Proteomes" id="UP001056429">
    <property type="component" value="Unassembled WGS sequence"/>
</dbReference>
<dbReference type="GO" id="GO:0016020">
    <property type="term" value="C:membrane"/>
    <property type="evidence" value="ECO:0007669"/>
    <property type="project" value="UniProtKB-SubCell"/>
</dbReference>
<evidence type="ECO:0000256" key="1">
    <source>
        <dbReference type="ARBA" id="ARBA00004167"/>
    </source>
</evidence>